<feature type="transmembrane region" description="Helical" evidence="4">
    <location>
        <begin position="216"/>
        <end position="237"/>
    </location>
</feature>
<dbReference type="GO" id="GO:0043709">
    <property type="term" value="P:cell adhesion involved in single-species biofilm formation"/>
    <property type="evidence" value="ECO:0007669"/>
    <property type="project" value="TreeGrafter"/>
</dbReference>
<proteinExistence type="predicted"/>
<dbReference type="PANTHER" id="PTHR45138">
    <property type="entry name" value="REGULATORY COMPONENTS OF SENSORY TRANSDUCTION SYSTEM"/>
    <property type="match status" value="1"/>
</dbReference>
<dbReference type="InterPro" id="IPR001610">
    <property type="entry name" value="PAC"/>
</dbReference>
<keyword evidence="4" id="KW-0472">Membrane</keyword>
<gene>
    <name evidence="7" type="primary">pleD_3</name>
    <name evidence="7" type="ORF">KSP9073_01143</name>
</gene>
<dbReference type="InterPro" id="IPR050469">
    <property type="entry name" value="Diguanylate_Cyclase"/>
</dbReference>
<dbReference type="Pfam" id="PF08447">
    <property type="entry name" value="PAS_3"/>
    <property type="match status" value="1"/>
</dbReference>
<dbReference type="SMART" id="SM00267">
    <property type="entry name" value="GGDEF"/>
    <property type="match status" value="1"/>
</dbReference>
<feature type="domain" description="GGDEF" evidence="6">
    <location>
        <begin position="830"/>
        <end position="964"/>
    </location>
</feature>
<dbReference type="EMBL" id="ONZI01000001">
    <property type="protein sequence ID" value="SPJ33140.1"/>
    <property type="molecule type" value="Genomic_DNA"/>
</dbReference>
<protein>
    <recommendedName>
        <fullName evidence="2">diguanylate cyclase</fullName>
        <ecNumber evidence="2">2.7.7.65</ecNumber>
    </recommendedName>
</protein>
<feature type="transmembrane region" description="Helical" evidence="4">
    <location>
        <begin position="186"/>
        <end position="204"/>
    </location>
</feature>
<dbReference type="InterPro" id="IPR013655">
    <property type="entry name" value="PAS_fold_3"/>
</dbReference>
<dbReference type="Pfam" id="PF17159">
    <property type="entry name" value="MASE3"/>
    <property type="match status" value="1"/>
</dbReference>
<evidence type="ECO:0000259" key="6">
    <source>
        <dbReference type="PROSITE" id="PS50887"/>
    </source>
</evidence>
<evidence type="ECO:0000256" key="4">
    <source>
        <dbReference type="SAM" id="Phobius"/>
    </source>
</evidence>
<dbReference type="InterPro" id="IPR029787">
    <property type="entry name" value="Nucleotide_cyclase"/>
</dbReference>
<dbReference type="CDD" id="cd00130">
    <property type="entry name" value="PAS"/>
    <property type="match status" value="1"/>
</dbReference>
<dbReference type="InterPro" id="IPR000700">
    <property type="entry name" value="PAS-assoc_C"/>
</dbReference>
<reference evidence="8" key="1">
    <citation type="submission" date="2018-03" db="EMBL/GenBank/DDBJ databases">
        <authorList>
            <person name="Navarro De La Torre S."/>
        </authorList>
    </citation>
    <scope>NUCLEOTIDE SEQUENCE [LARGE SCALE GENOMIC DNA]</scope>
    <source>
        <strain evidence="8">EAod3</strain>
    </source>
</reference>
<dbReference type="Gene3D" id="3.30.450.20">
    <property type="entry name" value="PAS domain"/>
    <property type="match status" value="3"/>
</dbReference>
<dbReference type="NCBIfam" id="TIGR00254">
    <property type="entry name" value="GGDEF"/>
    <property type="match status" value="1"/>
</dbReference>
<dbReference type="InterPro" id="IPR043128">
    <property type="entry name" value="Rev_trsase/Diguanyl_cyclase"/>
</dbReference>
<dbReference type="RefSeq" id="WP_108841904.1">
    <property type="nucleotide sequence ID" value="NZ_ONZI01000001.1"/>
</dbReference>
<dbReference type="OrthoDB" id="5645859at2"/>
<keyword evidence="4" id="KW-1133">Transmembrane helix</keyword>
<evidence type="ECO:0000256" key="2">
    <source>
        <dbReference type="ARBA" id="ARBA00012528"/>
    </source>
</evidence>
<dbReference type="GO" id="GO:1902201">
    <property type="term" value="P:negative regulation of bacterial-type flagellum-dependent cell motility"/>
    <property type="evidence" value="ECO:0007669"/>
    <property type="project" value="TreeGrafter"/>
</dbReference>
<dbReference type="SUPFAM" id="SSF55073">
    <property type="entry name" value="Nucleotide cyclase"/>
    <property type="match status" value="1"/>
</dbReference>
<dbReference type="PROSITE" id="PS50887">
    <property type="entry name" value="GGDEF"/>
    <property type="match status" value="1"/>
</dbReference>
<dbReference type="Proteomes" id="UP000244934">
    <property type="component" value="Unassembled WGS sequence"/>
</dbReference>
<dbReference type="PANTHER" id="PTHR45138:SF9">
    <property type="entry name" value="DIGUANYLATE CYCLASE DGCM-RELATED"/>
    <property type="match status" value="1"/>
</dbReference>
<feature type="transmembrane region" description="Helical" evidence="4">
    <location>
        <begin position="146"/>
        <end position="166"/>
    </location>
</feature>
<feature type="transmembrane region" description="Helical" evidence="4">
    <location>
        <begin position="48"/>
        <end position="71"/>
    </location>
</feature>
<dbReference type="SUPFAM" id="SSF55785">
    <property type="entry name" value="PYP-like sensor domain (PAS domain)"/>
    <property type="match status" value="3"/>
</dbReference>
<feature type="domain" description="PAC" evidence="5">
    <location>
        <begin position="359"/>
        <end position="412"/>
    </location>
</feature>
<comment type="catalytic activity">
    <reaction evidence="3">
        <text>2 GTP = 3',3'-c-di-GMP + 2 diphosphate</text>
        <dbReference type="Rhea" id="RHEA:24898"/>
        <dbReference type="ChEBI" id="CHEBI:33019"/>
        <dbReference type="ChEBI" id="CHEBI:37565"/>
        <dbReference type="ChEBI" id="CHEBI:58805"/>
        <dbReference type="EC" id="2.7.7.65"/>
    </reaction>
</comment>
<dbReference type="Pfam" id="PF13188">
    <property type="entry name" value="PAS_8"/>
    <property type="match status" value="1"/>
</dbReference>
<dbReference type="GO" id="GO:0005886">
    <property type="term" value="C:plasma membrane"/>
    <property type="evidence" value="ECO:0007669"/>
    <property type="project" value="TreeGrafter"/>
</dbReference>
<dbReference type="InterPro" id="IPR035965">
    <property type="entry name" value="PAS-like_dom_sf"/>
</dbReference>
<dbReference type="PROSITE" id="PS50113">
    <property type="entry name" value="PAC"/>
    <property type="match status" value="1"/>
</dbReference>
<comment type="cofactor">
    <cofactor evidence="1">
        <name>Mg(2+)</name>
        <dbReference type="ChEBI" id="CHEBI:18420"/>
    </cofactor>
</comment>
<dbReference type="Gene3D" id="3.30.70.270">
    <property type="match status" value="1"/>
</dbReference>
<dbReference type="SMART" id="SM00086">
    <property type="entry name" value="PAC"/>
    <property type="match status" value="3"/>
</dbReference>
<accession>A0A2R8CJS5</accession>
<dbReference type="FunFam" id="3.30.70.270:FF:000001">
    <property type="entry name" value="Diguanylate cyclase domain protein"/>
    <property type="match status" value="1"/>
</dbReference>
<dbReference type="AlphaFoldDB" id="A0A2R8CJS5"/>
<dbReference type="Pfam" id="PF13426">
    <property type="entry name" value="PAS_9"/>
    <property type="match status" value="1"/>
</dbReference>
<dbReference type="EC" id="2.7.7.65" evidence="2"/>
<dbReference type="NCBIfam" id="TIGR00229">
    <property type="entry name" value="sensory_box"/>
    <property type="match status" value="3"/>
</dbReference>
<dbReference type="InterPro" id="IPR033425">
    <property type="entry name" value="MASE3"/>
</dbReference>
<evidence type="ECO:0000256" key="3">
    <source>
        <dbReference type="ARBA" id="ARBA00034247"/>
    </source>
</evidence>
<feature type="transmembrane region" description="Helical" evidence="4">
    <location>
        <begin position="78"/>
        <end position="95"/>
    </location>
</feature>
<dbReference type="InterPro" id="IPR000014">
    <property type="entry name" value="PAS"/>
</dbReference>
<dbReference type="GO" id="GO:0052621">
    <property type="term" value="F:diguanylate cyclase activity"/>
    <property type="evidence" value="ECO:0007669"/>
    <property type="project" value="UniProtKB-EC"/>
</dbReference>
<name>A0A2R8CJS5_9GAMM</name>
<sequence length="969" mass="109776">MATLKTALKHLLTGPMGSLFWVLLGLMLLLALLPGTQAFGLSQNYLGFHSLVELTCVIVAVLSALAIFNSYKTLSTQYLCVGSLLALSALMDALHLLSMPGMPAIFSPNTLDKAIYFWLLGRLSAISALLLLSLSHLSDKPSRFPHLILTLFTATGVLTLVAIFGYAQQIPVLYMPGKGLTLLKILLEWGLAGMSVLAGIILLRSSRLRQRRDREMLTLAAWVTALAEICFTLYASANDEFNILGHIYKAVSYVLIFRALFLSHLRYPWKALNETRTRLAEQEQRWNLALTGSDTGVWDMNLVTDELFASPQFHQILGYRNGALPRDVQAWRDRLFHPDDLDHVMASLDDHIFGRSAHWRCEYRFLDAHNRWRWLLANGQVMAFDEDQQPTRIVGTVIDIQTRREQEQRLANTRQRLQTLFDTTPTSMLVVDAQGTIHQHNPMLEQLLAPHELVTGQENIWQWVSAEEHADTLQHWHEWQQQDATQRRESTWHRELRMSIFSHDRTGQPLWTEWVIAPLPEDNLYLLLIEDISARKQATELLVENASLYRSTFESGNAIKLLVDPESGAIVDANSAASDYYGYSPEVLKTLVMKDVSLTPMETRQQRARQTLVQQEGHFETRHRMADATIRDVEVFVASVVIGGKTLIYEMVHDITARKEAEQGMVLLNQRLARDGLYRQYLNELSTRLFELNDIASVIPLLEECLPRCFPDTRGELALRIEELDQAHCLAWGGALCAQPTFEYRQRLTTSTGALGRMTLQAEPLDDEDRHRLERMTDETARILTLTLINLRLRNQLTDHAYRDALTGLYNRRYLNETLPGLLESASDETPVALALLDLDHFKRLNDTWGHDAGDQVLVALGEILTQRLRATDISCRYGGEEFIVVLPGASASIALMRLNEVLEQFGQWSMQIGDERISHLTFSAGLIDAPRQGRDMSTLIEMADQALYSAKHAGRGRVHSAEHETLMS</sequence>
<keyword evidence="8" id="KW-1185">Reference proteome</keyword>
<keyword evidence="4" id="KW-0812">Transmembrane</keyword>
<dbReference type="Pfam" id="PF00990">
    <property type="entry name" value="GGDEF"/>
    <property type="match status" value="1"/>
</dbReference>
<dbReference type="CDD" id="cd01949">
    <property type="entry name" value="GGDEF"/>
    <property type="match status" value="1"/>
</dbReference>
<organism evidence="7 8">
    <name type="scientific">Kushneria phyllosphaerae</name>
    <dbReference type="NCBI Taxonomy" id="2100822"/>
    <lineage>
        <taxon>Bacteria</taxon>
        <taxon>Pseudomonadati</taxon>
        <taxon>Pseudomonadota</taxon>
        <taxon>Gammaproteobacteria</taxon>
        <taxon>Oceanospirillales</taxon>
        <taxon>Halomonadaceae</taxon>
        <taxon>Kushneria</taxon>
    </lineage>
</organism>
<dbReference type="InterPro" id="IPR000160">
    <property type="entry name" value="GGDEF_dom"/>
</dbReference>
<evidence type="ECO:0000313" key="8">
    <source>
        <dbReference type="Proteomes" id="UP000244934"/>
    </source>
</evidence>
<evidence type="ECO:0000259" key="5">
    <source>
        <dbReference type="PROSITE" id="PS50113"/>
    </source>
</evidence>
<dbReference type="SMART" id="SM00091">
    <property type="entry name" value="PAS"/>
    <property type="match status" value="3"/>
</dbReference>
<evidence type="ECO:0000256" key="1">
    <source>
        <dbReference type="ARBA" id="ARBA00001946"/>
    </source>
</evidence>
<feature type="transmembrane region" description="Helical" evidence="4">
    <location>
        <begin position="115"/>
        <end position="134"/>
    </location>
</feature>
<evidence type="ECO:0000313" key="7">
    <source>
        <dbReference type="EMBL" id="SPJ33140.1"/>
    </source>
</evidence>